<dbReference type="GO" id="GO:0005737">
    <property type="term" value="C:cytoplasm"/>
    <property type="evidence" value="ECO:0007669"/>
    <property type="project" value="TreeGrafter"/>
</dbReference>
<proteinExistence type="predicted"/>
<dbReference type="Pfam" id="PF01266">
    <property type="entry name" value="DAO"/>
    <property type="match status" value="1"/>
</dbReference>
<protein>
    <recommendedName>
        <fullName evidence="2">FAD dependent oxidoreductase domain-containing protein</fullName>
    </recommendedName>
</protein>
<dbReference type="Gene3D" id="3.50.50.60">
    <property type="entry name" value="FAD/NAD(P)-binding domain"/>
    <property type="match status" value="2"/>
</dbReference>
<dbReference type="PANTHER" id="PTHR13847">
    <property type="entry name" value="SARCOSINE DEHYDROGENASE-RELATED"/>
    <property type="match status" value="1"/>
</dbReference>
<gene>
    <name evidence="3" type="ORF">METZ01_LOCUS327983</name>
</gene>
<name>A0A382PP43_9ZZZZ</name>
<dbReference type="InterPro" id="IPR006076">
    <property type="entry name" value="FAD-dep_OxRdtase"/>
</dbReference>
<accession>A0A382PP43</accession>
<feature type="non-terminal residue" evidence="3">
    <location>
        <position position="257"/>
    </location>
</feature>
<feature type="domain" description="FAD dependent oxidoreductase" evidence="2">
    <location>
        <begin position="33"/>
        <end position="251"/>
    </location>
</feature>
<sequence>MHYSGFKLFTQALTGHKGWKAQWRQPEPKPSYDIVIVGGGGHGLATAYYLAKEFNIRNVAVVEKNWIGSGNVGRNTTIIRSNYMLPGNEPFYEHSMKMWEELEQTLNYNAMVSQRGVLNLYHSDPQRDAFIRRGNAMRIAGADAILIDQDKVKKMYPFFDYDNSRFPIKGGLLQPRGGTVRHDAVAWGYARKADEFGVDILQNCEATGFKLEKGVCKGIETSKGFIKANKIAVCVAGSSGQLMKRAGIRLPIESHVL</sequence>
<keyword evidence="1" id="KW-0560">Oxidoreductase</keyword>
<dbReference type="SUPFAM" id="SSF51905">
    <property type="entry name" value="FAD/NAD(P)-binding domain"/>
    <property type="match status" value="1"/>
</dbReference>
<reference evidence="3" key="1">
    <citation type="submission" date="2018-05" db="EMBL/GenBank/DDBJ databases">
        <authorList>
            <person name="Lanie J.A."/>
            <person name="Ng W.-L."/>
            <person name="Kazmierczak K.M."/>
            <person name="Andrzejewski T.M."/>
            <person name="Davidsen T.M."/>
            <person name="Wayne K.J."/>
            <person name="Tettelin H."/>
            <person name="Glass J.I."/>
            <person name="Rusch D."/>
            <person name="Podicherti R."/>
            <person name="Tsui H.-C.T."/>
            <person name="Winkler M.E."/>
        </authorList>
    </citation>
    <scope>NUCLEOTIDE SEQUENCE</scope>
</reference>
<dbReference type="EMBL" id="UINC01108777">
    <property type="protein sequence ID" value="SVC75129.1"/>
    <property type="molecule type" value="Genomic_DNA"/>
</dbReference>
<dbReference type="GO" id="GO:0016491">
    <property type="term" value="F:oxidoreductase activity"/>
    <property type="evidence" value="ECO:0007669"/>
    <property type="project" value="UniProtKB-KW"/>
</dbReference>
<evidence type="ECO:0000256" key="1">
    <source>
        <dbReference type="ARBA" id="ARBA00023002"/>
    </source>
</evidence>
<dbReference type="InterPro" id="IPR036188">
    <property type="entry name" value="FAD/NAD-bd_sf"/>
</dbReference>
<organism evidence="3">
    <name type="scientific">marine metagenome</name>
    <dbReference type="NCBI Taxonomy" id="408172"/>
    <lineage>
        <taxon>unclassified sequences</taxon>
        <taxon>metagenomes</taxon>
        <taxon>ecological metagenomes</taxon>
    </lineage>
</organism>
<evidence type="ECO:0000259" key="2">
    <source>
        <dbReference type="Pfam" id="PF01266"/>
    </source>
</evidence>
<dbReference type="PANTHER" id="PTHR13847:SF287">
    <property type="entry name" value="FAD-DEPENDENT OXIDOREDUCTASE DOMAIN-CONTAINING PROTEIN 1"/>
    <property type="match status" value="1"/>
</dbReference>
<evidence type="ECO:0000313" key="3">
    <source>
        <dbReference type="EMBL" id="SVC75129.1"/>
    </source>
</evidence>
<dbReference type="AlphaFoldDB" id="A0A382PP43"/>